<dbReference type="NCBIfam" id="TIGR01498">
    <property type="entry name" value="folK"/>
    <property type="match status" value="1"/>
</dbReference>
<proteinExistence type="predicted"/>
<dbReference type="Gene3D" id="3.30.70.560">
    <property type="entry name" value="7,8-Dihydro-6-hydroxymethylpterin-pyrophosphokinase HPPK"/>
    <property type="match status" value="1"/>
</dbReference>
<dbReference type="AlphaFoldDB" id="A0A645IQT1"/>
<accession>A0A645IQT1</accession>
<keyword evidence="3" id="KW-0808">Transferase</keyword>
<reference evidence="9" key="1">
    <citation type="submission" date="2019-08" db="EMBL/GenBank/DDBJ databases">
        <authorList>
            <person name="Kucharzyk K."/>
            <person name="Murdoch R.W."/>
            <person name="Higgins S."/>
            <person name="Loffler F."/>
        </authorList>
    </citation>
    <scope>NUCLEOTIDE SEQUENCE</scope>
</reference>
<evidence type="ECO:0000256" key="3">
    <source>
        <dbReference type="ARBA" id="ARBA00022679"/>
    </source>
</evidence>
<dbReference type="CDD" id="cd00483">
    <property type="entry name" value="HPPK"/>
    <property type="match status" value="1"/>
</dbReference>
<dbReference type="InterPro" id="IPR000550">
    <property type="entry name" value="Hppk"/>
</dbReference>
<sequence>MSQSAIPKQDNFVYLSLGSNVGDRMNYLTTAVSRLSEHEINVKKISPVYETDPVDYVAQDEFLNCCVLACTSLSPLSLLDVIHSIENELGRTREIRFGPRTIDIDILLFNHERINSDELIIPHPRMFQRAFVLVPLAQIIEKSSGAYCKTMSIVYDKSYNKSGVRLHHEIIKDRL</sequence>
<evidence type="ECO:0000256" key="2">
    <source>
        <dbReference type="ARBA" id="ARBA00013253"/>
    </source>
</evidence>
<evidence type="ECO:0000259" key="8">
    <source>
        <dbReference type="PROSITE" id="PS00794"/>
    </source>
</evidence>
<evidence type="ECO:0000256" key="6">
    <source>
        <dbReference type="ARBA" id="ARBA00022840"/>
    </source>
</evidence>
<comment type="caution">
    <text evidence="9">The sequence shown here is derived from an EMBL/GenBank/DDBJ whole genome shotgun (WGS) entry which is preliminary data.</text>
</comment>
<evidence type="ECO:0000256" key="1">
    <source>
        <dbReference type="ARBA" id="ARBA00005051"/>
    </source>
</evidence>
<comment type="pathway">
    <text evidence="1">Cofactor biosynthesis; tetrahydrofolate biosynthesis; 2-amino-4-hydroxy-6-hydroxymethyl-7,8-dihydropteridine diphosphate from 7,8-dihydroneopterin triphosphate: step 4/4.</text>
</comment>
<evidence type="ECO:0000256" key="5">
    <source>
        <dbReference type="ARBA" id="ARBA00022777"/>
    </source>
</evidence>
<protein>
    <recommendedName>
        <fullName evidence="2">2-amino-4-hydroxy-6-hydroxymethyldihydropteridine diphosphokinase</fullName>
        <ecNumber evidence="2">2.7.6.3</ecNumber>
    </recommendedName>
</protein>
<evidence type="ECO:0000256" key="7">
    <source>
        <dbReference type="ARBA" id="ARBA00022909"/>
    </source>
</evidence>
<dbReference type="GO" id="GO:0005524">
    <property type="term" value="F:ATP binding"/>
    <property type="evidence" value="ECO:0007669"/>
    <property type="project" value="UniProtKB-KW"/>
</dbReference>
<dbReference type="PROSITE" id="PS00794">
    <property type="entry name" value="HPPK"/>
    <property type="match status" value="1"/>
</dbReference>
<organism evidence="9">
    <name type="scientific">bioreactor metagenome</name>
    <dbReference type="NCBI Taxonomy" id="1076179"/>
    <lineage>
        <taxon>unclassified sequences</taxon>
        <taxon>metagenomes</taxon>
        <taxon>ecological metagenomes</taxon>
    </lineage>
</organism>
<dbReference type="EC" id="2.7.6.3" evidence="2"/>
<keyword evidence="5" id="KW-0418">Kinase</keyword>
<dbReference type="GO" id="GO:0046654">
    <property type="term" value="P:tetrahydrofolate biosynthetic process"/>
    <property type="evidence" value="ECO:0007669"/>
    <property type="project" value="UniProtKB-UniPathway"/>
</dbReference>
<dbReference type="Pfam" id="PF01288">
    <property type="entry name" value="HPPK"/>
    <property type="match status" value="1"/>
</dbReference>
<dbReference type="PANTHER" id="PTHR43071">
    <property type="entry name" value="2-AMINO-4-HYDROXY-6-HYDROXYMETHYLDIHYDROPTERIDINE PYROPHOSPHOKINASE"/>
    <property type="match status" value="1"/>
</dbReference>
<gene>
    <name evidence="9" type="ORF">SDC9_200984</name>
</gene>
<keyword evidence="7" id="KW-0289">Folate biosynthesis</keyword>
<keyword evidence="4" id="KW-0547">Nucleotide-binding</keyword>
<dbReference type="GO" id="GO:0003848">
    <property type="term" value="F:2-amino-4-hydroxy-6-hydroxymethyldihydropteridine diphosphokinase activity"/>
    <property type="evidence" value="ECO:0007669"/>
    <property type="project" value="UniProtKB-EC"/>
</dbReference>
<evidence type="ECO:0000256" key="4">
    <source>
        <dbReference type="ARBA" id="ARBA00022741"/>
    </source>
</evidence>
<dbReference type="UniPathway" id="UPA00077">
    <property type="reaction ID" value="UER00155"/>
</dbReference>
<feature type="domain" description="7,8-dihydro-6-hydroxymethylpterin-pyrophosphokinase" evidence="8">
    <location>
        <begin position="96"/>
        <end position="107"/>
    </location>
</feature>
<dbReference type="PANTHER" id="PTHR43071:SF1">
    <property type="entry name" value="2-AMINO-4-HYDROXY-6-HYDROXYMETHYLDIHYDROPTERIDINE PYROPHOSPHOKINASE"/>
    <property type="match status" value="1"/>
</dbReference>
<name>A0A645IQT1_9ZZZZ</name>
<dbReference type="EMBL" id="VSSQ01120327">
    <property type="protein sequence ID" value="MPN53320.1"/>
    <property type="molecule type" value="Genomic_DNA"/>
</dbReference>
<dbReference type="InterPro" id="IPR035907">
    <property type="entry name" value="Hppk_sf"/>
</dbReference>
<keyword evidence="6" id="KW-0067">ATP-binding</keyword>
<dbReference type="GO" id="GO:0046656">
    <property type="term" value="P:folic acid biosynthetic process"/>
    <property type="evidence" value="ECO:0007669"/>
    <property type="project" value="UniProtKB-KW"/>
</dbReference>
<evidence type="ECO:0000313" key="9">
    <source>
        <dbReference type="EMBL" id="MPN53320.1"/>
    </source>
</evidence>
<dbReference type="SUPFAM" id="SSF55083">
    <property type="entry name" value="6-hydroxymethyl-7,8-dihydropterin pyrophosphokinase, HPPK"/>
    <property type="match status" value="1"/>
</dbReference>
<dbReference type="GO" id="GO:0016301">
    <property type="term" value="F:kinase activity"/>
    <property type="evidence" value="ECO:0007669"/>
    <property type="project" value="UniProtKB-KW"/>
</dbReference>